<keyword evidence="3" id="KW-1185">Reference proteome</keyword>
<feature type="region of interest" description="Disordered" evidence="1">
    <location>
        <begin position="1"/>
        <end position="32"/>
    </location>
</feature>
<sequence>MSDSRRMVDAHDHLCDLDRRPKPWPDDPDHEPVRRTLGVAYLRSAAALPLAGREPERTVAVGCVAAMPETRELLTWPRPPR</sequence>
<dbReference type="Gene3D" id="3.20.20.140">
    <property type="entry name" value="Metal-dependent hydrolases"/>
    <property type="match status" value="1"/>
</dbReference>
<evidence type="ECO:0000313" key="3">
    <source>
        <dbReference type="Proteomes" id="UP000625682"/>
    </source>
</evidence>
<protein>
    <recommendedName>
        <fullName evidence="4">Amidohydrolase</fullName>
    </recommendedName>
</protein>
<accession>A0A917KJ71</accession>
<evidence type="ECO:0008006" key="4">
    <source>
        <dbReference type="Google" id="ProtNLM"/>
    </source>
</evidence>
<organism evidence="2 3">
    <name type="scientific">Streptomyces lacrimifluminis</name>
    <dbReference type="NCBI Taxonomy" id="1500077"/>
    <lineage>
        <taxon>Bacteria</taxon>
        <taxon>Bacillati</taxon>
        <taxon>Actinomycetota</taxon>
        <taxon>Actinomycetes</taxon>
        <taxon>Kitasatosporales</taxon>
        <taxon>Streptomycetaceae</taxon>
        <taxon>Streptomyces</taxon>
    </lineage>
</organism>
<evidence type="ECO:0000313" key="2">
    <source>
        <dbReference type="EMBL" id="GGJ13843.1"/>
    </source>
</evidence>
<name>A0A917KJ71_9ACTN</name>
<reference evidence="2" key="2">
    <citation type="submission" date="2020-09" db="EMBL/GenBank/DDBJ databases">
        <authorList>
            <person name="Sun Q."/>
            <person name="Zhou Y."/>
        </authorList>
    </citation>
    <scope>NUCLEOTIDE SEQUENCE</scope>
    <source>
        <strain evidence="2">CGMCC 4.7272</strain>
    </source>
</reference>
<dbReference type="RefSeq" id="WP_308437416.1">
    <property type="nucleotide sequence ID" value="NZ_BAABER010000006.1"/>
</dbReference>
<dbReference type="Proteomes" id="UP000625682">
    <property type="component" value="Unassembled WGS sequence"/>
</dbReference>
<dbReference type="EMBL" id="BMMU01000002">
    <property type="protein sequence ID" value="GGJ13843.1"/>
    <property type="molecule type" value="Genomic_DNA"/>
</dbReference>
<gene>
    <name evidence="2" type="ORF">GCM10012282_07650</name>
</gene>
<dbReference type="AlphaFoldDB" id="A0A917KJ71"/>
<proteinExistence type="predicted"/>
<reference evidence="2" key="1">
    <citation type="journal article" date="2014" name="Int. J. Syst. Evol. Microbiol.">
        <title>Complete genome sequence of Corynebacterium casei LMG S-19264T (=DSM 44701T), isolated from a smear-ripened cheese.</title>
        <authorList>
            <consortium name="US DOE Joint Genome Institute (JGI-PGF)"/>
            <person name="Walter F."/>
            <person name="Albersmeier A."/>
            <person name="Kalinowski J."/>
            <person name="Ruckert C."/>
        </authorList>
    </citation>
    <scope>NUCLEOTIDE SEQUENCE</scope>
    <source>
        <strain evidence="2">CGMCC 4.7272</strain>
    </source>
</reference>
<comment type="caution">
    <text evidence="2">The sequence shown here is derived from an EMBL/GenBank/DDBJ whole genome shotgun (WGS) entry which is preliminary data.</text>
</comment>
<evidence type="ECO:0000256" key="1">
    <source>
        <dbReference type="SAM" id="MobiDB-lite"/>
    </source>
</evidence>